<dbReference type="Gene3D" id="3.30.1370.100">
    <property type="entry name" value="MutL, C-terminal domain, regulatory subdomain"/>
    <property type="match status" value="1"/>
</dbReference>
<dbReference type="GO" id="GO:0032300">
    <property type="term" value="C:mismatch repair complex"/>
    <property type="evidence" value="ECO:0007669"/>
    <property type="project" value="InterPro"/>
</dbReference>
<dbReference type="PANTHER" id="PTHR10073">
    <property type="entry name" value="DNA MISMATCH REPAIR PROTEIN MLH, PMS, MUTL"/>
    <property type="match status" value="1"/>
</dbReference>
<dbReference type="GO" id="GO:0005524">
    <property type="term" value="F:ATP binding"/>
    <property type="evidence" value="ECO:0007669"/>
    <property type="project" value="InterPro"/>
</dbReference>
<dbReference type="InterPro" id="IPR020568">
    <property type="entry name" value="Ribosomal_Su5_D2-typ_SF"/>
</dbReference>
<dbReference type="SMART" id="SM00853">
    <property type="entry name" value="MutL_C"/>
    <property type="match status" value="1"/>
</dbReference>
<organism evidence="7 8">
    <name type="scientific">Anaerotruncus colihominis</name>
    <dbReference type="NCBI Taxonomy" id="169435"/>
    <lineage>
        <taxon>Bacteria</taxon>
        <taxon>Bacillati</taxon>
        <taxon>Bacillota</taxon>
        <taxon>Clostridia</taxon>
        <taxon>Eubacteriales</taxon>
        <taxon>Oscillospiraceae</taxon>
        <taxon>Anaerotruncus</taxon>
    </lineage>
</organism>
<dbReference type="SUPFAM" id="SSF55874">
    <property type="entry name" value="ATPase domain of HSP90 chaperone/DNA topoisomerase II/histidine kinase"/>
    <property type="match status" value="1"/>
</dbReference>
<sequence length="692" mass="75108">MAKINVLDRQVAELIAAGEVVERPASIVKELVENAVDAGATKITVEIQGGGVRYIRVTDNGSGIPREDVKNAFLRHATSKVRVQEDLGHITTMGFRGEALASIAAMCRVEMLTRTADEIAGTRYTIAGGEPGELADAGCPVGTTISVRDVFYNTPARMKFLKKDLSEGNSVAAVVEKEALANPQISFKFIRDGAVRLQTPGGGQLAAAARCVLGREFAEQTIPVSYELEGLALEGLISRPSFARGSRTLQNFFINTRFVRSKTCMAAFEEAYRNMLMVGRFPSCALNLTIPPQTVDVNVHPAKTEVRFANEKSVFDLVYYGCKTALGAHRLAPEIKADELRYNPFAAHTAPEAPKQQRMSAAQYRIQTGGPRDVLPARMSAEQYREQMRALEPAAQGKEERCVLNAPEIAPAPQAHSPQTRIRSHRAIDIVFDEPDDDDAQSVSSANPYADSYATARPVALAARTLPVLAEQAPPRDFPAAHAGEEAESSVLIQPACAADDPYENAVLIGELFGTYIVLENGAEMILVDKHAAHERLLYNRLAAAGPGEDRQLLLTPVSVRLSPEEHAAVLENAQLLARAGVGIEDFGDGFVVVRETAPVLADADLAAIVTECAQKLLLANERLTPHVLEELYHTMACRSAIKAHDRTAAPTLRQLVELLRADGDADHCPHGRPVSIRMSRHEIEKKFGRLG</sequence>
<dbReference type="PANTHER" id="PTHR10073:SF12">
    <property type="entry name" value="DNA MISMATCH REPAIR PROTEIN MLH1"/>
    <property type="match status" value="1"/>
</dbReference>
<dbReference type="EMBL" id="NFKP01000016">
    <property type="protein sequence ID" value="OUP68577.1"/>
    <property type="molecule type" value="Genomic_DNA"/>
</dbReference>
<name>A0A1Y4MIK8_9FIRM</name>
<dbReference type="SUPFAM" id="SSF118116">
    <property type="entry name" value="DNA mismatch repair protein MutL"/>
    <property type="match status" value="1"/>
</dbReference>
<dbReference type="Pfam" id="PF08676">
    <property type="entry name" value="MutL_C"/>
    <property type="match status" value="1"/>
</dbReference>
<accession>A0A1Y4MIK8</accession>
<dbReference type="Pfam" id="PF01119">
    <property type="entry name" value="DNA_mis_repair"/>
    <property type="match status" value="1"/>
</dbReference>
<dbReference type="InterPro" id="IPR020667">
    <property type="entry name" value="DNA_mismatch_repair_MutL"/>
</dbReference>
<evidence type="ECO:0000313" key="8">
    <source>
        <dbReference type="Proteomes" id="UP000196386"/>
    </source>
</evidence>
<dbReference type="Pfam" id="PF13589">
    <property type="entry name" value="HATPase_c_3"/>
    <property type="match status" value="1"/>
</dbReference>
<dbReference type="Gene3D" id="3.30.230.10">
    <property type="match status" value="1"/>
</dbReference>
<dbReference type="InterPro" id="IPR014790">
    <property type="entry name" value="MutL_C"/>
</dbReference>
<proteinExistence type="inferred from homology"/>
<dbReference type="AlphaFoldDB" id="A0A1Y4MIK8"/>
<comment type="function">
    <text evidence="4">This protein is involved in the repair of mismatches in DNA. It is required for dam-dependent methyl-directed DNA mismatch repair. May act as a 'molecular matchmaker', a protein that promotes the formation of a stable complex between two or more DNA-binding proteins in an ATP-dependent manner without itself being part of a final effector complex.</text>
</comment>
<gene>
    <name evidence="4" type="primary">mutL</name>
    <name evidence="7" type="ORF">B5F11_12525</name>
</gene>
<feature type="domain" description="DNA mismatch repair protein S5" evidence="6">
    <location>
        <begin position="209"/>
        <end position="327"/>
    </location>
</feature>
<dbReference type="GO" id="GO:0030983">
    <property type="term" value="F:mismatched DNA binding"/>
    <property type="evidence" value="ECO:0007669"/>
    <property type="project" value="InterPro"/>
</dbReference>
<keyword evidence="2 4" id="KW-0227">DNA damage</keyword>
<dbReference type="FunFam" id="3.30.565.10:FF:000003">
    <property type="entry name" value="DNA mismatch repair endonuclease MutL"/>
    <property type="match status" value="1"/>
</dbReference>
<dbReference type="Gene3D" id="3.30.1540.20">
    <property type="entry name" value="MutL, C-terminal domain, dimerisation subdomain"/>
    <property type="match status" value="1"/>
</dbReference>
<evidence type="ECO:0000259" key="6">
    <source>
        <dbReference type="SMART" id="SM01340"/>
    </source>
</evidence>
<protein>
    <recommendedName>
        <fullName evidence="4">DNA mismatch repair protein MutL</fullName>
    </recommendedName>
</protein>
<dbReference type="NCBIfam" id="TIGR00585">
    <property type="entry name" value="mutl"/>
    <property type="match status" value="1"/>
</dbReference>
<evidence type="ECO:0000256" key="4">
    <source>
        <dbReference type="HAMAP-Rule" id="MF_00149"/>
    </source>
</evidence>
<dbReference type="Proteomes" id="UP000196386">
    <property type="component" value="Unassembled WGS sequence"/>
</dbReference>
<dbReference type="SUPFAM" id="SSF54211">
    <property type="entry name" value="Ribosomal protein S5 domain 2-like"/>
    <property type="match status" value="1"/>
</dbReference>
<comment type="similarity">
    <text evidence="1 4">Belongs to the DNA mismatch repair MutL/HexB family.</text>
</comment>
<reference evidence="8" key="1">
    <citation type="submission" date="2017-04" db="EMBL/GenBank/DDBJ databases">
        <title>Function of individual gut microbiota members based on whole genome sequencing of pure cultures obtained from chicken caecum.</title>
        <authorList>
            <person name="Medvecky M."/>
            <person name="Cejkova D."/>
            <person name="Polansky O."/>
            <person name="Karasova D."/>
            <person name="Kubasova T."/>
            <person name="Cizek A."/>
            <person name="Rychlik I."/>
        </authorList>
    </citation>
    <scope>NUCLEOTIDE SEQUENCE [LARGE SCALE GENOMIC DNA]</scope>
    <source>
        <strain evidence="8">An175</strain>
    </source>
</reference>
<dbReference type="InterPro" id="IPR014721">
    <property type="entry name" value="Ribsml_uS5_D2-typ_fold_subgr"/>
</dbReference>
<evidence type="ECO:0000256" key="1">
    <source>
        <dbReference type="ARBA" id="ARBA00006082"/>
    </source>
</evidence>
<keyword evidence="3 4" id="KW-0234">DNA repair</keyword>
<evidence type="ECO:0000256" key="2">
    <source>
        <dbReference type="ARBA" id="ARBA00022763"/>
    </source>
</evidence>
<dbReference type="InterPro" id="IPR042120">
    <property type="entry name" value="MutL_C_dimsub"/>
</dbReference>
<comment type="caution">
    <text evidence="7">The sequence shown here is derived from an EMBL/GenBank/DDBJ whole genome shotgun (WGS) entry which is preliminary data.</text>
</comment>
<dbReference type="HAMAP" id="MF_00149">
    <property type="entry name" value="DNA_mis_repair"/>
    <property type="match status" value="1"/>
</dbReference>
<dbReference type="PROSITE" id="PS00058">
    <property type="entry name" value="DNA_MISMATCH_REPAIR_1"/>
    <property type="match status" value="1"/>
</dbReference>
<dbReference type="SMART" id="SM01340">
    <property type="entry name" value="DNA_mis_repair"/>
    <property type="match status" value="1"/>
</dbReference>
<dbReference type="RefSeq" id="WP_087301882.1">
    <property type="nucleotide sequence ID" value="NZ_NFKP01000016.1"/>
</dbReference>
<dbReference type="InterPro" id="IPR037198">
    <property type="entry name" value="MutL_C_sf"/>
</dbReference>
<dbReference type="InterPro" id="IPR002099">
    <property type="entry name" value="MutL/Mlh/PMS"/>
</dbReference>
<dbReference type="Gene3D" id="3.30.565.10">
    <property type="entry name" value="Histidine kinase-like ATPase, C-terminal domain"/>
    <property type="match status" value="1"/>
</dbReference>
<feature type="domain" description="MutL C-terminal dimerisation" evidence="5">
    <location>
        <begin position="508"/>
        <end position="648"/>
    </location>
</feature>
<dbReference type="GO" id="GO:0016887">
    <property type="term" value="F:ATP hydrolysis activity"/>
    <property type="evidence" value="ECO:0007669"/>
    <property type="project" value="InterPro"/>
</dbReference>
<evidence type="ECO:0000313" key="7">
    <source>
        <dbReference type="EMBL" id="OUP68577.1"/>
    </source>
</evidence>
<dbReference type="GO" id="GO:0006298">
    <property type="term" value="P:mismatch repair"/>
    <property type="evidence" value="ECO:0007669"/>
    <property type="project" value="UniProtKB-UniRule"/>
</dbReference>
<dbReference type="InterPro" id="IPR013507">
    <property type="entry name" value="DNA_mismatch_S5_2-like"/>
</dbReference>
<evidence type="ECO:0000259" key="5">
    <source>
        <dbReference type="SMART" id="SM00853"/>
    </source>
</evidence>
<dbReference type="InterPro" id="IPR036890">
    <property type="entry name" value="HATPase_C_sf"/>
</dbReference>
<dbReference type="InterPro" id="IPR014762">
    <property type="entry name" value="DNA_mismatch_repair_CS"/>
</dbReference>
<dbReference type="InterPro" id="IPR042121">
    <property type="entry name" value="MutL_C_regsub"/>
</dbReference>
<evidence type="ECO:0000256" key="3">
    <source>
        <dbReference type="ARBA" id="ARBA00023204"/>
    </source>
</evidence>
<dbReference type="CDD" id="cd16926">
    <property type="entry name" value="HATPase_MutL-MLH-PMS-like"/>
    <property type="match status" value="1"/>
</dbReference>
<dbReference type="GO" id="GO:0140664">
    <property type="term" value="F:ATP-dependent DNA damage sensor activity"/>
    <property type="evidence" value="ECO:0007669"/>
    <property type="project" value="InterPro"/>
</dbReference>
<dbReference type="InterPro" id="IPR038973">
    <property type="entry name" value="MutL/Mlh/Pms-like"/>
</dbReference>
<dbReference type="CDD" id="cd00782">
    <property type="entry name" value="MutL_Trans"/>
    <property type="match status" value="1"/>
</dbReference>